<accession>A0ABW5S546</accession>
<evidence type="ECO:0000259" key="7">
    <source>
        <dbReference type="Pfam" id="PF01432"/>
    </source>
</evidence>
<dbReference type="GO" id="GO:0016787">
    <property type="term" value="F:hydrolase activity"/>
    <property type="evidence" value="ECO:0007669"/>
    <property type="project" value="UniProtKB-KW"/>
</dbReference>
<reference evidence="9" key="1">
    <citation type="journal article" date="2019" name="Int. J. Syst. Evol. Microbiol.">
        <title>The Global Catalogue of Microorganisms (GCM) 10K type strain sequencing project: providing services to taxonomists for standard genome sequencing and annotation.</title>
        <authorList>
            <consortium name="The Broad Institute Genomics Platform"/>
            <consortium name="The Broad Institute Genome Sequencing Center for Infectious Disease"/>
            <person name="Wu L."/>
            <person name="Ma J."/>
        </authorList>
    </citation>
    <scope>NUCLEOTIDE SEQUENCE [LARGE SCALE GENOMIC DNA]</scope>
    <source>
        <strain evidence="9">TISTR 2466</strain>
    </source>
</reference>
<evidence type="ECO:0000256" key="2">
    <source>
        <dbReference type="ARBA" id="ARBA00022723"/>
    </source>
</evidence>
<dbReference type="CDD" id="cd09606">
    <property type="entry name" value="M3B_PepF"/>
    <property type="match status" value="1"/>
</dbReference>
<name>A0ABW5S546_9BACL</name>
<evidence type="ECO:0000256" key="6">
    <source>
        <dbReference type="RuleBase" id="RU003435"/>
    </source>
</evidence>
<evidence type="ECO:0000256" key="4">
    <source>
        <dbReference type="ARBA" id="ARBA00022833"/>
    </source>
</evidence>
<dbReference type="NCBIfam" id="TIGR02289">
    <property type="entry name" value="M3_not_pepF"/>
    <property type="match status" value="1"/>
</dbReference>
<gene>
    <name evidence="8" type="ORF">ACFSUE_14650</name>
</gene>
<dbReference type="EMBL" id="JBHUMQ010000033">
    <property type="protein sequence ID" value="MFD2694854.1"/>
    <property type="molecule type" value="Genomic_DNA"/>
</dbReference>
<dbReference type="Pfam" id="PF01432">
    <property type="entry name" value="Peptidase_M3"/>
    <property type="match status" value="1"/>
</dbReference>
<organism evidence="8 9">
    <name type="scientific">Sporolactobacillus shoreicorticis</name>
    <dbReference type="NCBI Taxonomy" id="1923877"/>
    <lineage>
        <taxon>Bacteria</taxon>
        <taxon>Bacillati</taxon>
        <taxon>Bacillota</taxon>
        <taxon>Bacilli</taxon>
        <taxon>Bacillales</taxon>
        <taxon>Sporolactobacillaceae</taxon>
        <taxon>Sporolactobacillus</taxon>
    </lineage>
</organism>
<evidence type="ECO:0000256" key="1">
    <source>
        <dbReference type="ARBA" id="ARBA00022670"/>
    </source>
</evidence>
<proteinExistence type="inferred from homology"/>
<dbReference type="Proteomes" id="UP001597399">
    <property type="component" value="Unassembled WGS sequence"/>
</dbReference>
<evidence type="ECO:0000313" key="9">
    <source>
        <dbReference type="Proteomes" id="UP001597399"/>
    </source>
</evidence>
<dbReference type="EC" id="3.4.-.-" evidence="8"/>
<dbReference type="SUPFAM" id="SSF55486">
    <property type="entry name" value="Metalloproteases ('zincins'), catalytic domain"/>
    <property type="match status" value="1"/>
</dbReference>
<dbReference type="PANTHER" id="PTHR11804">
    <property type="entry name" value="PROTEASE M3 THIMET OLIGOPEPTIDASE-RELATED"/>
    <property type="match status" value="1"/>
</dbReference>
<dbReference type="Gene3D" id="1.10.1370.30">
    <property type="match status" value="1"/>
</dbReference>
<evidence type="ECO:0000313" key="8">
    <source>
        <dbReference type="EMBL" id="MFD2694854.1"/>
    </source>
</evidence>
<comment type="cofactor">
    <cofactor evidence="6">
        <name>Zn(2+)</name>
        <dbReference type="ChEBI" id="CHEBI:29105"/>
    </cofactor>
    <text evidence="6">Binds 1 zinc ion.</text>
</comment>
<keyword evidence="3 6" id="KW-0378">Hydrolase</keyword>
<feature type="domain" description="Peptidase M3A/M3B catalytic" evidence="7">
    <location>
        <begin position="185"/>
        <end position="562"/>
    </location>
</feature>
<keyword evidence="1 6" id="KW-0645">Protease</keyword>
<keyword evidence="2 6" id="KW-0479">Metal-binding</keyword>
<dbReference type="InterPro" id="IPR001567">
    <property type="entry name" value="Pept_M3A_M3B_dom"/>
</dbReference>
<keyword evidence="9" id="KW-1185">Reference proteome</keyword>
<protein>
    <submittedName>
        <fullName evidence="8">M3 family oligoendopeptidase</fullName>
        <ecNumber evidence="8">3.4.-.-</ecNumber>
    </submittedName>
</protein>
<comment type="caution">
    <text evidence="8">The sequence shown here is derived from an EMBL/GenBank/DDBJ whole genome shotgun (WGS) entry which is preliminary data.</text>
</comment>
<keyword evidence="5 6" id="KW-0482">Metalloprotease</keyword>
<evidence type="ECO:0000256" key="5">
    <source>
        <dbReference type="ARBA" id="ARBA00023049"/>
    </source>
</evidence>
<keyword evidence="4 6" id="KW-0862">Zinc</keyword>
<comment type="similarity">
    <text evidence="6">Belongs to the peptidase M3 family.</text>
</comment>
<dbReference type="InterPro" id="IPR045090">
    <property type="entry name" value="Pept_M3A_M3B"/>
</dbReference>
<dbReference type="RefSeq" id="WP_253062647.1">
    <property type="nucleotide sequence ID" value="NZ_JAMXWM010000015.1"/>
</dbReference>
<evidence type="ECO:0000256" key="3">
    <source>
        <dbReference type="ARBA" id="ARBA00022801"/>
    </source>
</evidence>
<sequence length="582" mass="68651">MWKNETEREEGLEKGVFAVTVFENYKYERPDVTKYEEAFDKAFDAFKNAETLDKAVHAVEEINRMRMHLDTMFRLIEIRHTINTEDPFYKDENDFADETTPIFEGKTTEFYKLLLTSPFRAELEKRWGRQLFALAEAQLKSFSPEVIPLMQQENKWASKYTKLIAAAKIPFQGEERTLAQLVPFQKSPDREVRRAALKAYFGYFADHEQEFDNIYDQLVKIRTEIAHKLGFDNYADLSYYRMARIGYDRDMVKNYREQIRKYVVPAANRLYERQRERIGVEQLKFYDVPFQFTTGNAAPKGTAEWIIENGKKMYAELSPETGEFFQFMLDHHLMDLLATKGKAGGGYCEYIFDYESPFIFSNFNGTSEDIDVLTHEAGHAFQVYTTHSDIPEYRWPTFEGAEIHSMSMEFFAWPWMNLFFKEDADKRRFSHLSDALLFLPYGVSVDEFQHVVYEHPEMTPAERKQVWKAIEKKYLPYRDYDGFEFLENGGFWQRQGHIYESPFYYIDYTLAQVCAFEFWKKSQEDYDAAWKDYLNLCKQGGSKSFLELVRAAGLESPFKEGCVELIVKAVTDWLDQVDDSSY</sequence>
<dbReference type="InterPro" id="IPR011976">
    <property type="entry name" value="Pept_M3B_oligopep-rel"/>
</dbReference>
<dbReference type="PANTHER" id="PTHR11804:SF28">
    <property type="entry name" value="OLIGOENDOPEPTIDASE F"/>
    <property type="match status" value="1"/>
</dbReference>